<accession>A0A3B0XYJ8</accession>
<dbReference type="SUPFAM" id="SSF53850">
    <property type="entry name" value="Periplasmic binding protein-like II"/>
    <property type="match status" value="1"/>
</dbReference>
<dbReference type="InterPro" id="IPR036390">
    <property type="entry name" value="WH_DNA-bd_sf"/>
</dbReference>
<evidence type="ECO:0000256" key="1">
    <source>
        <dbReference type="ARBA" id="ARBA00009437"/>
    </source>
</evidence>
<keyword evidence="2" id="KW-0805">Transcription regulation</keyword>
<proteinExistence type="inferred from homology"/>
<protein>
    <recommendedName>
        <fullName evidence="5">HTH lysR-type domain-containing protein</fullName>
    </recommendedName>
</protein>
<dbReference type="Gene3D" id="1.10.10.10">
    <property type="entry name" value="Winged helix-like DNA-binding domain superfamily/Winged helix DNA-binding domain"/>
    <property type="match status" value="1"/>
</dbReference>
<name>A0A3B0XYJ8_9ZZZZ</name>
<dbReference type="PROSITE" id="PS50931">
    <property type="entry name" value="HTH_LYSR"/>
    <property type="match status" value="1"/>
</dbReference>
<dbReference type="PANTHER" id="PTHR30126">
    <property type="entry name" value="HTH-TYPE TRANSCRIPTIONAL REGULATOR"/>
    <property type="match status" value="1"/>
</dbReference>
<dbReference type="EMBL" id="UOFI01000128">
    <property type="protein sequence ID" value="VAW68387.1"/>
    <property type="molecule type" value="Genomic_DNA"/>
</dbReference>
<evidence type="ECO:0000256" key="3">
    <source>
        <dbReference type="ARBA" id="ARBA00023125"/>
    </source>
</evidence>
<dbReference type="InterPro" id="IPR000847">
    <property type="entry name" value="LysR_HTH_N"/>
</dbReference>
<organism evidence="6">
    <name type="scientific">hydrothermal vent metagenome</name>
    <dbReference type="NCBI Taxonomy" id="652676"/>
    <lineage>
        <taxon>unclassified sequences</taxon>
        <taxon>metagenomes</taxon>
        <taxon>ecological metagenomes</taxon>
    </lineage>
</organism>
<evidence type="ECO:0000256" key="2">
    <source>
        <dbReference type="ARBA" id="ARBA00023015"/>
    </source>
</evidence>
<reference evidence="6" key="1">
    <citation type="submission" date="2018-06" db="EMBL/GenBank/DDBJ databases">
        <authorList>
            <person name="Zhirakovskaya E."/>
        </authorList>
    </citation>
    <scope>NUCLEOTIDE SEQUENCE</scope>
</reference>
<evidence type="ECO:0000313" key="6">
    <source>
        <dbReference type="EMBL" id="VAW68387.1"/>
    </source>
</evidence>
<dbReference type="InterPro" id="IPR005119">
    <property type="entry name" value="LysR_subst-bd"/>
</dbReference>
<evidence type="ECO:0000259" key="5">
    <source>
        <dbReference type="PROSITE" id="PS50931"/>
    </source>
</evidence>
<dbReference type="PANTHER" id="PTHR30126:SF88">
    <property type="entry name" value="TRANSCRIPTIONAL REGULATOR-RELATED"/>
    <property type="match status" value="1"/>
</dbReference>
<dbReference type="GO" id="GO:0003700">
    <property type="term" value="F:DNA-binding transcription factor activity"/>
    <property type="evidence" value="ECO:0007669"/>
    <property type="project" value="InterPro"/>
</dbReference>
<evidence type="ECO:0000256" key="4">
    <source>
        <dbReference type="ARBA" id="ARBA00023163"/>
    </source>
</evidence>
<feature type="domain" description="HTH lysR-type" evidence="5">
    <location>
        <begin position="3"/>
        <end position="60"/>
    </location>
</feature>
<keyword evidence="3" id="KW-0238">DNA-binding</keyword>
<dbReference type="Pfam" id="PF03466">
    <property type="entry name" value="LysR_substrate"/>
    <property type="match status" value="1"/>
</dbReference>
<dbReference type="AlphaFoldDB" id="A0A3B0XYJ8"/>
<dbReference type="InterPro" id="IPR036388">
    <property type="entry name" value="WH-like_DNA-bd_sf"/>
</dbReference>
<comment type="similarity">
    <text evidence="1">Belongs to the LysR transcriptional regulatory family.</text>
</comment>
<dbReference type="SUPFAM" id="SSF46785">
    <property type="entry name" value="Winged helix' DNA-binding domain"/>
    <property type="match status" value="1"/>
</dbReference>
<dbReference type="Gene3D" id="3.40.190.290">
    <property type="match status" value="1"/>
</dbReference>
<sequence>MNITLQQMKTLDAVLKHGSIQAGAKILNKTHPSVITAIKKMEAELGFNLFDRSGYRSTLTKEGVAFYKTTREILNSINELAAQAQHLARHEEPELNIAIGDITPLPETLKPLRLFSENNRFTRLNLLFENLEGAIERLLEGKADLMIHHINKTDNRLEYKDFCNVKVVPVAATGFLKVPFSQNLKPSNLNKYTQCIIRNTACSLEPVNYFVNNHSPHITVGDQHTKKEIILQGMAWGHMPLFLVEDELKTGRLISIESKYIKSHTFDIVVARLHKNIRGIMAEALWSKF</sequence>
<dbReference type="GO" id="GO:0000976">
    <property type="term" value="F:transcription cis-regulatory region binding"/>
    <property type="evidence" value="ECO:0007669"/>
    <property type="project" value="TreeGrafter"/>
</dbReference>
<keyword evidence="4" id="KW-0804">Transcription</keyword>
<gene>
    <name evidence="6" type="ORF">MNBD_GAMMA09-2241</name>
</gene>
<dbReference type="Pfam" id="PF00126">
    <property type="entry name" value="HTH_1"/>
    <property type="match status" value="1"/>
</dbReference>